<evidence type="ECO:0000313" key="3">
    <source>
        <dbReference type="Proteomes" id="UP001241848"/>
    </source>
</evidence>
<comment type="caution">
    <text evidence="2">The sequence shown here is derived from an EMBL/GenBank/DDBJ whole genome shotgun (WGS) entry which is preliminary data.</text>
</comment>
<dbReference type="Proteomes" id="UP001241848">
    <property type="component" value="Unassembled WGS sequence"/>
</dbReference>
<keyword evidence="1" id="KW-0812">Transmembrane</keyword>
<accession>A0ABT9FV06</accession>
<dbReference type="RefSeq" id="WP_305756186.1">
    <property type="nucleotide sequence ID" value="NZ_JAPCKK010000027.1"/>
</dbReference>
<feature type="transmembrane region" description="Helical" evidence="1">
    <location>
        <begin position="21"/>
        <end position="40"/>
    </location>
</feature>
<gene>
    <name evidence="2" type="ORF">OIN60_17670</name>
</gene>
<name>A0ABT9FV06_9BACL</name>
<reference evidence="2 3" key="1">
    <citation type="submission" date="2022-10" db="EMBL/GenBank/DDBJ databases">
        <title>Paenibacillus description and whole genome data of maize root bacterial community.</title>
        <authorList>
            <person name="Marton D."/>
            <person name="Farkas M."/>
            <person name="Cserhati M."/>
        </authorList>
    </citation>
    <scope>NUCLEOTIDE SEQUENCE [LARGE SCALE GENOMIC DNA]</scope>
    <source>
        <strain evidence="2 3">P96</strain>
    </source>
</reference>
<keyword evidence="1" id="KW-0472">Membrane</keyword>
<dbReference type="EMBL" id="JAPCKK010000027">
    <property type="protein sequence ID" value="MDP4098564.1"/>
    <property type="molecule type" value="Genomic_DNA"/>
</dbReference>
<evidence type="ECO:0000313" key="2">
    <source>
        <dbReference type="EMBL" id="MDP4098564.1"/>
    </source>
</evidence>
<keyword evidence="1" id="KW-1133">Transmembrane helix</keyword>
<proteinExistence type="predicted"/>
<feature type="transmembrane region" description="Helical" evidence="1">
    <location>
        <begin position="171"/>
        <end position="196"/>
    </location>
</feature>
<feature type="transmembrane region" description="Helical" evidence="1">
    <location>
        <begin position="202"/>
        <end position="224"/>
    </location>
</feature>
<feature type="transmembrane region" description="Helical" evidence="1">
    <location>
        <begin position="107"/>
        <end position="126"/>
    </location>
</feature>
<feature type="transmembrane region" description="Helical" evidence="1">
    <location>
        <begin position="52"/>
        <end position="69"/>
    </location>
</feature>
<organism evidence="2 3">
    <name type="scientific">Paenibacillus zeirhizosphaerae</name>
    <dbReference type="NCBI Taxonomy" id="2987519"/>
    <lineage>
        <taxon>Bacteria</taxon>
        <taxon>Bacillati</taxon>
        <taxon>Bacillota</taxon>
        <taxon>Bacilli</taxon>
        <taxon>Bacillales</taxon>
        <taxon>Paenibacillaceae</taxon>
        <taxon>Paenibacillus</taxon>
    </lineage>
</organism>
<sequence length="239" mass="27293">MAAFKQAWRITMREFSADRYVALWTLIFIAYLALLTSFVINAQLERESFKNPVADFMLLALIPFLGFIFNHRAFKYLQEDSYTQMLAYFRLLPVGARTVITSRIQQAILAFLANGTLYFAMLFLTIEPLRVIQSLGFYVSFGLTWIGYGMIVNSLYMYLEFLVKGKTYFWLSLWIMGSSVIVAAIVRICGGNMILWTRDMSLAWGVASPAMWLALAAGTGMMLLSSRLMLRKLIARDLV</sequence>
<feature type="transmembrane region" description="Helical" evidence="1">
    <location>
        <begin position="138"/>
        <end position="159"/>
    </location>
</feature>
<evidence type="ECO:0008006" key="4">
    <source>
        <dbReference type="Google" id="ProtNLM"/>
    </source>
</evidence>
<evidence type="ECO:0000256" key="1">
    <source>
        <dbReference type="SAM" id="Phobius"/>
    </source>
</evidence>
<keyword evidence="3" id="KW-1185">Reference proteome</keyword>
<protein>
    <recommendedName>
        <fullName evidence="4">ABC transporter permease</fullName>
    </recommendedName>
</protein>